<reference evidence="1 2" key="1">
    <citation type="journal article" date="2019" name="Nat. Ecol. Evol.">
        <title>Megaphylogeny resolves global patterns of mushroom evolution.</title>
        <authorList>
            <person name="Varga T."/>
            <person name="Krizsan K."/>
            <person name="Foldi C."/>
            <person name="Dima B."/>
            <person name="Sanchez-Garcia M."/>
            <person name="Sanchez-Ramirez S."/>
            <person name="Szollosi G.J."/>
            <person name="Szarkandi J.G."/>
            <person name="Papp V."/>
            <person name="Albert L."/>
            <person name="Andreopoulos W."/>
            <person name="Angelini C."/>
            <person name="Antonin V."/>
            <person name="Barry K.W."/>
            <person name="Bougher N.L."/>
            <person name="Buchanan P."/>
            <person name="Buyck B."/>
            <person name="Bense V."/>
            <person name="Catcheside P."/>
            <person name="Chovatia M."/>
            <person name="Cooper J."/>
            <person name="Damon W."/>
            <person name="Desjardin D."/>
            <person name="Finy P."/>
            <person name="Geml J."/>
            <person name="Haridas S."/>
            <person name="Hughes K."/>
            <person name="Justo A."/>
            <person name="Karasinski D."/>
            <person name="Kautmanova I."/>
            <person name="Kiss B."/>
            <person name="Kocsube S."/>
            <person name="Kotiranta H."/>
            <person name="LaButti K.M."/>
            <person name="Lechner B.E."/>
            <person name="Liimatainen K."/>
            <person name="Lipzen A."/>
            <person name="Lukacs Z."/>
            <person name="Mihaltcheva S."/>
            <person name="Morgado L.N."/>
            <person name="Niskanen T."/>
            <person name="Noordeloos M.E."/>
            <person name="Ohm R.A."/>
            <person name="Ortiz-Santana B."/>
            <person name="Ovrebo C."/>
            <person name="Racz N."/>
            <person name="Riley R."/>
            <person name="Savchenko A."/>
            <person name="Shiryaev A."/>
            <person name="Soop K."/>
            <person name="Spirin V."/>
            <person name="Szebenyi C."/>
            <person name="Tomsovsky M."/>
            <person name="Tulloss R.E."/>
            <person name="Uehling J."/>
            <person name="Grigoriev I.V."/>
            <person name="Vagvolgyi C."/>
            <person name="Papp T."/>
            <person name="Martin F.M."/>
            <person name="Miettinen O."/>
            <person name="Hibbett D.S."/>
            <person name="Nagy L.G."/>
        </authorList>
    </citation>
    <scope>NUCLEOTIDE SEQUENCE [LARGE SCALE GENOMIC DNA]</scope>
    <source>
        <strain evidence="1 2">CBS 962.96</strain>
    </source>
</reference>
<keyword evidence="2" id="KW-1185">Reference proteome</keyword>
<organism evidence="1 2">
    <name type="scientific">Dendrothele bispora (strain CBS 962.96)</name>
    <dbReference type="NCBI Taxonomy" id="1314807"/>
    <lineage>
        <taxon>Eukaryota</taxon>
        <taxon>Fungi</taxon>
        <taxon>Dikarya</taxon>
        <taxon>Basidiomycota</taxon>
        <taxon>Agaricomycotina</taxon>
        <taxon>Agaricomycetes</taxon>
        <taxon>Agaricomycetidae</taxon>
        <taxon>Agaricales</taxon>
        <taxon>Agaricales incertae sedis</taxon>
        <taxon>Dendrothele</taxon>
    </lineage>
</organism>
<dbReference type="OrthoDB" id="2798624at2759"/>
<evidence type="ECO:0000313" key="1">
    <source>
        <dbReference type="EMBL" id="THU94192.1"/>
    </source>
</evidence>
<dbReference type="Proteomes" id="UP000297245">
    <property type="component" value="Unassembled WGS sequence"/>
</dbReference>
<dbReference type="EMBL" id="ML179230">
    <property type="protein sequence ID" value="THU94192.1"/>
    <property type="molecule type" value="Genomic_DNA"/>
</dbReference>
<protein>
    <submittedName>
        <fullName evidence="1">Uncharacterized protein</fullName>
    </submittedName>
</protein>
<proteinExistence type="predicted"/>
<evidence type="ECO:0000313" key="2">
    <source>
        <dbReference type="Proteomes" id="UP000297245"/>
    </source>
</evidence>
<gene>
    <name evidence="1" type="ORF">K435DRAFT_668832</name>
</gene>
<feature type="non-terminal residue" evidence="1">
    <location>
        <position position="135"/>
    </location>
</feature>
<sequence length="135" mass="14788">MEYQRCEQLLAPLLNTSLCGVVFSHTRAAIAEGEDFETAIIDAIREAAAIPGSPWSKLIPPITGPRSSEQYESALRTLLSSRSQVRADKQAYLFWKKTARLDASHADTVTPSGSQISDIDDAIPEERQTAANELL</sequence>
<dbReference type="AlphaFoldDB" id="A0A4S8LX04"/>
<accession>A0A4S8LX04</accession>
<name>A0A4S8LX04_DENBC</name>